<proteinExistence type="predicted"/>
<protein>
    <submittedName>
        <fullName evidence="2">Uncharacterized protein</fullName>
    </submittedName>
</protein>
<feature type="transmembrane region" description="Helical" evidence="1">
    <location>
        <begin position="6"/>
        <end position="28"/>
    </location>
</feature>
<dbReference type="Proteomes" id="UP000267517">
    <property type="component" value="Chromosome I"/>
</dbReference>
<gene>
    <name evidence="2" type="ORF">PMEL1_00750</name>
</gene>
<organism evidence="2 3">
    <name type="scientific">Prevotella melaninogenica</name>
    <dbReference type="NCBI Taxonomy" id="28132"/>
    <lineage>
        <taxon>Bacteria</taxon>
        <taxon>Pseudomonadati</taxon>
        <taxon>Bacteroidota</taxon>
        <taxon>Bacteroidia</taxon>
        <taxon>Bacteroidales</taxon>
        <taxon>Prevotellaceae</taxon>
        <taxon>Prevotella</taxon>
    </lineage>
</organism>
<accession>A0A250KGY4</accession>
<reference evidence="2 3" key="1">
    <citation type="submission" date="2017-05" db="EMBL/GenBank/DDBJ databases">
        <title>whole genome sequence of Prevotella melaninogenica GAI 07411.</title>
        <authorList>
            <person name="Kondo Y."/>
            <person name="Hoshino T."/>
        </authorList>
    </citation>
    <scope>NUCLEOTIDE SEQUENCE [LARGE SCALE GENOMIC DNA]</scope>
    <source>
        <strain evidence="2 3">GAI 07411</strain>
    </source>
</reference>
<name>A0A250KGY4_9BACT</name>
<dbReference type="AlphaFoldDB" id="A0A250KGY4"/>
<dbReference type="EMBL" id="AP018049">
    <property type="protein sequence ID" value="BBA28842.1"/>
    <property type="molecule type" value="Genomic_DNA"/>
</dbReference>
<evidence type="ECO:0000313" key="3">
    <source>
        <dbReference type="Proteomes" id="UP000267517"/>
    </source>
</evidence>
<feature type="transmembrane region" description="Helical" evidence="1">
    <location>
        <begin position="35"/>
        <end position="55"/>
    </location>
</feature>
<keyword evidence="1" id="KW-0472">Membrane</keyword>
<sequence length="81" mass="9446">MKQRLLIYTVWITIFLCISILILFITGITQGYFPYLNLLIYVPMIILSSASFAVIFEDKWWVSLIEGMVISLPALYLFCFI</sequence>
<evidence type="ECO:0000313" key="2">
    <source>
        <dbReference type="EMBL" id="BBA28842.1"/>
    </source>
</evidence>
<evidence type="ECO:0000256" key="1">
    <source>
        <dbReference type="SAM" id="Phobius"/>
    </source>
</evidence>
<keyword evidence="1" id="KW-0812">Transmembrane</keyword>
<keyword evidence="1" id="KW-1133">Transmembrane helix</keyword>
<feature type="transmembrane region" description="Helical" evidence="1">
    <location>
        <begin position="61"/>
        <end position="80"/>
    </location>
</feature>